<dbReference type="InterPro" id="IPR006224">
    <property type="entry name" value="PsdUridine_synth_RluA-like_CS"/>
</dbReference>
<protein>
    <recommendedName>
        <fullName evidence="6">Pseudouridine synthase</fullName>
        <ecNumber evidence="6">5.4.99.-</ecNumber>
    </recommendedName>
</protein>
<dbReference type="Pfam" id="PF01479">
    <property type="entry name" value="S4"/>
    <property type="match status" value="1"/>
</dbReference>
<dbReference type="EC" id="5.4.99.-" evidence="6"/>
<evidence type="ECO:0000259" key="7">
    <source>
        <dbReference type="SMART" id="SM00363"/>
    </source>
</evidence>
<evidence type="ECO:0000256" key="6">
    <source>
        <dbReference type="RuleBase" id="RU362028"/>
    </source>
</evidence>
<dbReference type="InterPro" id="IPR050188">
    <property type="entry name" value="RluA_PseudoU_synthase"/>
</dbReference>
<evidence type="ECO:0000256" key="3">
    <source>
        <dbReference type="ARBA" id="ARBA00023235"/>
    </source>
</evidence>
<comment type="function">
    <text evidence="6">Responsible for synthesis of pseudouridine from uracil.</text>
</comment>
<keyword evidence="3 6" id="KW-0413">Isomerase</keyword>
<gene>
    <name evidence="8" type="primary">rluD_1</name>
    <name evidence="8" type="ORF">SAMEA3545359_00592</name>
</gene>
<evidence type="ECO:0000313" key="8">
    <source>
        <dbReference type="EMBL" id="SCJ50136.1"/>
    </source>
</evidence>
<dbReference type="PANTHER" id="PTHR21600:SF44">
    <property type="entry name" value="RIBOSOMAL LARGE SUBUNIT PSEUDOURIDINE SYNTHASE D"/>
    <property type="match status" value="1"/>
</dbReference>
<dbReference type="InterPro" id="IPR020103">
    <property type="entry name" value="PsdUridine_synth_cat_dom_sf"/>
</dbReference>
<comment type="catalytic activity">
    <reaction evidence="1 6">
        <text>a uridine in RNA = a pseudouridine in RNA</text>
        <dbReference type="Rhea" id="RHEA:48348"/>
        <dbReference type="Rhea" id="RHEA-COMP:12068"/>
        <dbReference type="Rhea" id="RHEA-COMP:12069"/>
        <dbReference type="ChEBI" id="CHEBI:65314"/>
        <dbReference type="ChEBI" id="CHEBI:65315"/>
    </reaction>
</comment>
<comment type="similarity">
    <text evidence="2 6">Belongs to the pseudouridine synthase RluA family.</text>
</comment>
<dbReference type="InterPro" id="IPR002942">
    <property type="entry name" value="S4_RNA-bd"/>
</dbReference>
<dbReference type="Pfam" id="PF00849">
    <property type="entry name" value="PseudoU_synth_2"/>
    <property type="match status" value="1"/>
</dbReference>
<dbReference type="GO" id="GO:0120159">
    <property type="term" value="F:rRNA pseudouridine synthase activity"/>
    <property type="evidence" value="ECO:0007669"/>
    <property type="project" value="UniProtKB-ARBA"/>
</dbReference>
<dbReference type="Gene3D" id="3.10.290.10">
    <property type="entry name" value="RNA-binding S4 domain"/>
    <property type="match status" value="1"/>
</dbReference>
<dbReference type="GO" id="GO:0000455">
    <property type="term" value="P:enzyme-directed rRNA pseudouridine synthesis"/>
    <property type="evidence" value="ECO:0007669"/>
    <property type="project" value="UniProtKB-ARBA"/>
</dbReference>
<keyword evidence="5" id="KW-0694">RNA-binding</keyword>
<evidence type="ECO:0000256" key="4">
    <source>
        <dbReference type="PIRSR" id="PIRSR606225-1"/>
    </source>
</evidence>
<name>A0A1C6GXT4_9FIRM</name>
<dbReference type="PROSITE" id="PS50889">
    <property type="entry name" value="S4"/>
    <property type="match status" value="1"/>
</dbReference>
<proteinExistence type="inferred from homology"/>
<dbReference type="PANTHER" id="PTHR21600">
    <property type="entry name" value="MITOCHONDRIAL RNA PSEUDOURIDINE SYNTHASE"/>
    <property type="match status" value="1"/>
</dbReference>
<evidence type="ECO:0000256" key="5">
    <source>
        <dbReference type="PROSITE-ProRule" id="PRU00182"/>
    </source>
</evidence>
<dbReference type="InterPro" id="IPR036986">
    <property type="entry name" value="S4_RNA-bd_sf"/>
</dbReference>
<dbReference type="InterPro" id="IPR006225">
    <property type="entry name" value="PsdUridine_synth_RluC/D"/>
</dbReference>
<evidence type="ECO:0000256" key="2">
    <source>
        <dbReference type="ARBA" id="ARBA00010876"/>
    </source>
</evidence>
<dbReference type="CDD" id="cd02869">
    <property type="entry name" value="PseudoU_synth_RluA_like"/>
    <property type="match status" value="1"/>
</dbReference>
<dbReference type="NCBIfam" id="TIGR00005">
    <property type="entry name" value="rluA_subfam"/>
    <property type="match status" value="1"/>
</dbReference>
<sequence>MSGTTHVFTVSAPARLDVFLAAQPPVSSRAQAQRLISAGCVSVQGACQQNKKYRLQPGQQVALALPDRPPEPELLPADIPLHILYEDDCLAVVDKPRGMVVHPGAGGERDTLAAALLSRYGRGGLSSVNGPLRPGILHRIDKDTSGLLLVAKTDCAHRQLAQQIEAHTFDREYRAICHGGFQSDAFTLEGQIARSPKDRKKMAVVGEGGRYARTDVQVLEHLGPYSYLKLKLYTGRTHQIRVQLAHTGHPVAGDVVYGPKKPALGLQGQCLHAAFIGFIHPGSGAYMAFESPLPPYFTRTLALCRAGR</sequence>
<feature type="active site" evidence="4">
    <location>
        <position position="141"/>
    </location>
</feature>
<dbReference type="AlphaFoldDB" id="A0A1C6GXT4"/>
<dbReference type="SUPFAM" id="SSF55174">
    <property type="entry name" value="Alpha-L RNA-binding motif"/>
    <property type="match status" value="1"/>
</dbReference>
<dbReference type="GO" id="GO:0003723">
    <property type="term" value="F:RNA binding"/>
    <property type="evidence" value="ECO:0007669"/>
    <property type="project" value="UniProtKB-KW"/>
</dbReference>
<organism evidence="8">
    <name type="scientific">uncultured Anaerotruncus sp</name>
    <dbReference type="NCBI Taxonomy" id="905011"/>
    <lineage>
        <taxon>Bacteria</taxon>
        <taxon>Bacillati</taxon>
        <taxon>Bacillota</taxon>
        <taxon>Clostridia</taxon>
        <taxon>Eubacteriales</taxon>
        <taxon>Oscillospiraceae</taxon>
        <taxon>Anaerotruncus</taxon>
        <taxon>environmental samples</taxon>
    </lineage>
</organism>
<feature type="domain" description="RNA-binding S4" evidence="7">
    <location>
        <begin position="14"/>
        <end position="80"/>
    </location>
</feature>
<dbReference type="SMART" id="SM00363">
    <property type="entry name" value="S4"/>
    <property type="match status" value="1"/>
</dbReference>
<dbReference type="Gene3D" id="3.30.2350.10">
    <property type="entry name" value="Pseudouridine synthase"/>
    <property type="match status" value="1"/>
</dbReference>
<dbReference type="EMBL" id="FMHG01000001">
    <property type="protein sequence ID" value="SCJ50136.1"/>
    <property type="molecule type" value="Genomic_DNA"/>
</dbReference>
<dbReference type="PROSITE" id="PS01129">
    <property type="entry name" value="PSI_RLU"/>
    <property type="match status" value="1"/>
</dbReference>
<evidence type="ECO:0000256" key="1">
    <source>
        <dbReference type="ARBA" id="ARBA00000073"/>
    </source>
</evidence>
<accession>A0A1C6GXT4</accession>
<dbReference type="CDD" id="cd00165">
    <property type="entry name" value="S4"/>
    <property type="match status" value="1"/>
</dbReference>
<dbReference type="SUPFAM" id="SSF55120">
    <property type="entry name" value="Pseudouridine synthase"/>
    <property type="match status" value="1"/>
</dbReference>
<dbReference type="InterPro" id="IPR006145">
    <property type="entry name" value="PsdUridine_synth_RsuA/RluA"/>
</dbReference>
<reference evidence="8" key="1">
    <citation type="submission" date="2015-09" db="EMBL/GenBank/DDBJ databases">
        <authorList>
            <consortium name="Pathogen Informatics"/>
        </authorList>
    </citation>
    <scope>NUCLEOTIDE SEQUENCE</scope>
    <source>
        <strain evidence="8">2789STDY5834896</strain>
    </source>
</reference>